<evidence type="ECO:0000313" key="2">
    <source>
        <dbReference type="EMBL" id="KAE9733703.1"/>
    </source>
</evidence>
<keyword evidence="1" id="KW-0732">Signal</keyword>
<protein>
    <recommendedName>
        <fullName evidence="4">Fimbrial protein</fullName>
    </recommendedName>
</protein>
<evidence type="ECO:0000313" key="3">
    <source>
        <dbReference type="Proteomes" id="UP000437875"/>
    </source>
</evidence>
<dbReference type="AlphaFoldDB" id="A0A6D0FU07"/>
<dbReference type="RefSeq" id="WP_157702553.1">
    <property type="nucleotide sequence ID" value="NZ_WSGM01000003.1"/>
</dbReference>
<comment type="caution">
    <text evidence="2">The sequence shown here is derived from an EMBL/GenBank/DDBJ whole genome shotgun (WGS) entry which is preliminary data.</text>
</comment>
<feature type="chain" id="PRO_5043213743" description="Fimbrial protein" evidence="1">
    <location>
        <begin position="22"/>
        <end position="144"/>
    </location>
</feature>
<accession>A0A6D0FU07</accession>
<dbReference type="Proteomes" id="UP000437875">
    <property type="component" value="Unassembled WGS sequence"/>
</dbReference>
<feature type="signal peptide" evidence="1">
    <location>
        <begin position="1"/>
        <end position="21"/>
    </location>
</feature>
<organism evidence="2 3">
    <name type="scientific">Escherichia coli</name>
    <dbReference type="NCBI Taxonomy" id="562"/>
    <lineage>
        <taxon>Bacteria</taxon>
        <taxon>Pseudomonadati</taxon>
        <taxon>Pseudomonadota</taxon>
        <taxon>Gammaproteobacteria</taxon>
        <taxon>Enterobacterales</taxon>
        <taxon>Enterobacteriaceae</taxon>
        <taxon>Escherichia</taxon>
    </lineage>
</organism>
<proteinExistence type="predicted"/>
<name>A0A6D0FU07_ECOLX</name>
<evidence type="ECO:0008006" key="4">
    <source>
        <dbReference type="Google" id="ProtNLM"/>
    </source>
</evidence>
<gene>
    <name evidence="2" type="ORF">GP711_07875</name>
</gene>
<reference evidence="2 3" key="1">
    <citation type="submission" date="2019-10" db="EMBL/GenBank/DDBJ databases">
        <title>Antimicrobial-resistant enteric bacteria are widely distributed amongst people, animals and the environment in northern Tanzania.</title>
        <authorList>
            <person name="Subbiah M."/>
            <person name="Call D.R."/>
        </authorList>
    </citation>
    <scope>NUCLEOTIDE SEQUENCE [LARGE SCALE GENOMIC DNA]</scope>
    <source>
        <strain evidence="2 3">TzEc067</strain>
    </source>
</reference>
<evidence type="ECO:0000256" key="1">
    <source>
        <dbReference type="SAM" id="SignalP"/>
    </source>
</evidence>
<dbReference type="EMBL" id="WSGM01000003">
    <property type="protein sequence ID" value="KAE9733703.1"/>
    <property type="molecule type" value="Genomic_DNA"/>
</dbReference>
<sequence length="144" mass="16013">MKMEIKLPLTVLVLMASTTYAQCSQGKDIDILVTASNLMKSGFVDGQTGRVITNLNCDGKSDIIEYTFVSSTPPGTCVQADCMSDLDHSPALTFQITMHDGESIEAPYMCKSIGISKQIHKGLKDIFCRSKYTLRWNREEYDSE</sequence>